<dbReference type="PROSITE" id="PS51257">
    <property type="entry name" value="PROKAR_LIPOPROTEIN"/>
    <property type="match status" value="1"/>
</dbReference>
<dbReference type="STRING" id="286727.SAMN02982917_0779"/>
<name>A0A1X7DPY5_9PROT</name>
<accession>A0A1X7DPY5</accession>
<feature type="region of interest" description="Disordered" evidence="1">
    <location>
        <begin position="27"/>
        <end position="53"/>
    </location>
</feature>
<evidence type="ECO:0000256" key="1">
    <source>
        <dbReference type="SAM" id="MobiDB-lite"/>
    </source>
</evidence>
<evidence type="ECO:0000313" key="3">
    <source>
        <dbReference type="EMBL" id="SMF19084.1"/>
    </source>
</evidence>
<feature type="compositionally biased region" description="Low complexity" evidence="1">
    <location>
        <begin position="27"/>
        <end position="45"/>
    </location>
</feature>
<evidence type="ECO:0000313" key="4">
    <source>
        <dbReference type="Proteomes" id="UP000192936"/>
    </source>
</evidence>
<gene>
    <name evidence="3" type="ORF">SAMN02982917_0779</name>
</gene>
<feature type="chain" id="PRO_5012936921" description="Outer membrane protein assembly factor BamE" evidence="2">
    <location>
        <begin position="26"/>
        <end position="151"/>
    </location>
</feature>
<organism evidence="3 4">
    <name type="scientific">Azospirillum oryzae</name>
    <dbReference type="NCBI Taxonomy" id="286727"/>
    <lineage>
        <taxon>Bacteria</taxon>
        <taxon>Pseudomonadati</taxon>
        <taxon>Pseudomonadota</taxon>
        <taxon>Alphaproteobacteria</taxon>
        <taxon>Rhodospirillales</taxon>
        <taxon>Azospirillaceae</taxon>
        <taxon>Azospirillum</taxon>
    </lineage>
</organism>
<evidence type="ECO:0008006" key="5">
    <source>
        <dbReference type="Google" id="ProtNLM"/>
    </source>
</evidence>
<dbReference type="OrthoDB" id="7304788at2"/>
<dbReference type="EMBL" id="FXAK01000001">
    <property type="protein sequence ID" value="SMF19084.1"/>
    <property type="molecule type" value="Genomic_DNA"/>
</dbReference>
<sequence length="151" mass="15702">MVGKTTWAALSAVALLIGCAGQQQGTASSNGTAATASAAPSTPGAKMVKSRDGRYEGEVIGTPAPGSRFSKLQIGMTMEEVSTLIGAPDNMIRHETGKRWIPFYFGNDAQRLQVIYRNEGCLTYTGGNVFGGGGSELIRITVAPKGGCLDT</sequence>
<dbReference type="AlphaFoldDB" id="A0A1X7DPY5"/>
<dbReference type="Proteomes" id="UP000192936">
    <property type="component" value="Unassembled WGS sequence"/>
</dbReference>
<keyword evidence="2" id="KW-0732">Signal</keyword>
<evidence type="ECO:0000256" key="2">
    <source>
        <dbReference type="SAM" id="SignalP"/>
    </source>
</evidence>
<proteinExistence type="predicted"/>
<feature type="signal peptide" evidence="2">
    <location>
        <begin position="1"/>
        <end position="25"/>
    </location>
</feature>
<protein>
    <recommendedName>
        <fullName evidence="5">Outer membrane protein assembly factor BamE</fullName>
    </recommendedName>
</protein>
<dbReference type="RefSeq" id="WP_085082452.1">
    <property type="nucleotide sequence ID" value="NZ_FXAK01000001.1"/>
</dbReference>
<reference evidence="3 4" key="1">
    <citation type="submission" date="2017-04" db="EMBL/GenBank/DDBJ databases">
        <authorList>
            <person name="Afonso C.L."/>
            <person name="Miller P.J."/>
            <person name="Scott M.A."/>
            <person name="Spackman E."/>
            <person name="Goraichik I."/>
            <person name="Dimitrov K.M."/>
            <person name="Suarez D.L."/>
            <person name="Swayne D.E."/>
        </authorList>
    </citation>
    <scope>NUCLEOTIDE SEQUENCE [LARGE SCALE GENOMIC DNA]</scope>
    <source>
        <strain evidence="3 4">A2P</strain>
    </source>
</reference>